<dbReference type="AlphaFoldDB" id="A0A6N7IMM4"/>
<accession>A0A6N7IMM4</accession>
<comment type="similarity">
    <text evidence="1">Belongs to the short-chain fatty acyl-CoA assimilation regulator (ScfR) family.</text>
</comment>
<dbReference type="Pfam" id="PF06114">
    <property type="entry name" value="Peptidase_M78"/>
    <property type="match status" value="1"/>
</dbReference>
<feature type="domain" description="HTH cro/C1-type" evidence="2">
    <location>
        <begin position="6"/>
        <end position="60"/>
    </location>
</feature>
<dbReference type="OrthoDB" id="9816277at2"/>
<protein>
    <submittedName>
        <fullName evidence="3">Helix-turn-helix domain-containing protein</fullName>
    </submittedName>
</protein>
<gene>
    <name evidence="3" type="ORF">GFC01_02625</name>
</gene>
<dbReference type="CDD" id="cd00093">
    <property type="entry name" value="HTH_XRE"/>
    <property type="match status" value="1"/>
</dbReference>
<dbReference type="RefSeq" id="WP_152945091.1">
    <property type="nucleotide sequence ID" value="NZ_WHYR01000004.1"/>
</dbReference>
<dbReference type="PANTHER" id="PTHR43236">
    <property type="entry name" value="ANTITOXIN HIGA1"/>
    <property type="match status" value="1"/>
</dbReference>
<evidence type="ECO:0000259" key="2">
    <source>
        <dbReference type="PROSITE" id="PS50943"/>
    </source>
</evidence>
<dbReference type="GO" id="GO:0003677">
    <property type="term" value="F:DNA binding"/>
    <property type="evidence" value="ECO:0007669"/>
    <property type="project" value="InterPro"/>
</dbReference>
<evidence type="ECO:0000313" key="4">
    <source>
        <dbReference type="Proteomes" id="UP000441717"/>
    </source>
</evidence>
<reference evidence="3 4" key="1">
    <citation type="submission" date="2019-10" db="EMBL/GenBank/DDBJ databases">
        <title>Comparative genomics of sulfur disproportionating microorganisms.</title>
        <authorList>
            <person name="Ward L.M."/>
            <person name="Bertran E."/>
            <person name="Johnston D."/>
        </authorList>
    </citation>
    <scope>NUCLEOTIDE SEQUENCE [LARGE SCALE GENOMIC DNA]</scope>
    <source>
        <strain evidence="3 4">DSM 14055</strain>
    </source>
</reference>
<dbReference type="SMART" id="SM00530">
    <property type="entry name" value="HTH_XRE"/>
    <property type="match status" value="1"/>
</dbReference>
<dbReference type="PROSITE" id="PS50943">
    <property type="entry name" value="HTH_CROC1"/>
    <property type="match status" value="1"/>
</dbReference>
<dbReference type="PANTHER" id="PTHR43236:SF1">
    <property type="entry name" value="BLL7220 PROTEIN"/>
    <property type="match status" value="1"/>
</dbReference>
<sequence length="355" mass="40023">MIGERLRLARRAAGLSLRELGNRVGVSPQAISKYERDLDIPGSGVLLRLAEALGVKVEYFFRTRRVKLSVPAYRKNSALRRKQEQTVLAQIQGWLERYLEIEALFPPGDDARGFASPEGVNSRITVPEEAERVAEELRAAWQLGLAPIENLTELLEDKGIKVGLVDGAEGFDACTFTMEDNTPVIVMRRSLPGDRQRFNLAHELGHIILRPEKGASAEKAAHRFAGAFLVPAPAARRELGERRQALSLYELHLLKHKYGLSMQAWIYRAKDLGIISEALATNLFREFRRRGWYQKEPGDALPPEEPKRMERLVMRALAEDLISESRAAELLAKSLAEFWREVAERHGGFPADPRD</sequence>
<dbReference type="InterPro" id="IPR052345">
    <property type="entry name" value="Rad_response_metalloprotease"/>
</dbReference>
<dbReference type="SUPFAM" id="SSF47413">
    <property type="entry name" value="lambda repressor-like DNA-binding domains"/>
    <property type="match status" value="1"/>
</dbReference>
<evidence type="ECO:0000313" key="3">
    <source>
        <dbReference type="EMBL" id="MQL51174.1"/>
    </source>
</evidence>
<dbReference type="Pfam" id="PF01381">
    <property type="entry name" value="HTH_3"/>
    <property type="match status" value="1"/>
</dbReference>
<dbReference type="Gene3D" id="1.10.260.40">
    <property type="entry name" value="lambda repressor-like DNA-binding domains"/>
    <property type="match status" value="1"/>
</dbReference>
<name>A0A6N7IMM4_9FIRM</name>
<evidence type="ECO:0000256" key="1">
    <source>
        <dbReference type="ARBA" id="ARBA00007227"/>
    </source>
</evidence>
<dbReference type="InterPro" id="IPR010982">
    <property type="entry name" value="Lambda_DNA-bd_dom_sf"/>
</dbReference>
<dbReference type="EMBL" id="WHYR01000004">
    <property type="protein sequence ID" value="MQL51174.1"/>
    <property type="molecule type" value="Genomic_DNA"/>
</dbReference>
<dbReference type="Proteomes" id="UP000441717">
    <property type="component" value="Unassembled WGS sequence"/>
</dbReference>
<dbReference type="InterPro" id="IPR001387">
    <property type="entry name" value="Cro/C1-type_HTH"/>
</dbReference>
<dbReference type="Gene3D" id="1.10.10.2910">
    <property type="match status" value="1"/>
</dbReference>
<comment type="caution">
    <text evidence="3">The sequence shown here is derived from an EMBL/GenBank/DDBJ whole genome shotgun (WGS) entry which is preliminary data.</text>
</comment>
<proteinExistence type="inferred from homology"/>
<organism evidence="3 4">
    <name type="scientific">Desulfofundulus thermobenzoicus</name>
    <dbReference type="NCBI Taxonomy" id="29376"/>
    <lineage>
        <taxon>Bacteria</taxon>
        <taxon>Bacillati</taxon>
        <taxon>Bacillota</taxon>
        <taxon>Clostridia</taxon>
        <taxon>Eubacteriales</taxon>
        <taxon>Peptococcaceae</taxon>
        <taxon>Desulfofundulus</taxon>
    </lineage>
</organism>
<keyword evidence="4" id="KW-1185">Reference proteome</keyword>
<dbReference type="InterPro" id="IPR010359">
    <property type="entry name" value="IrrE_HExxH"/>
</dbReference>